<accession>A0ABN9U1M8</accession>
<gene>
    <name evidence="1" type="ORF">PCOR1329_LOCUS44401</name>
</gene>
<reference evidence="1" key="1">
    <citation type="submission" date="2023-10" db="EMBL/GenBank/DDBJ databases">
        <authorList>
            <person name="Chen Y."/>
            <person name="Shah S."/>
            <person name="Dougan E. K."/>
            <person name="Thang M."/>
            <person name="Chan C."/>
        </authorList>
    </citation>
    <scope>NUCLEOTIDE SEQUENCE [LARGE SCALE GENOMIC DNA]</scope>
</reference>
<evidence type="ECO:0000313" key="2">
    <source>
        <dbReference type="Proteomes" id="UP001189429"/>
    </source>
</evidence>
<feature type="non-terminal residue" evidence="1">
    <location>
        <position position="350"/>
    </location>
</feature>
<comment type="caution">
    <text evidence="1">The sequence shown here is derived from an EMBL/GenBank/DDBJ whole genome shotgun (WGS) entry which is preliminary data.</text>
</comment>
<name>A0ABN9U1M8_9DINO</name>
<evidence type="ECO:0000313" key="1">
    <source>
        <dbReference type="EMBL" id="CAK0852694.1"/>
    </source>
</evidence>
<protein>
    <submittedName>
        <fullName evidence="1">Uncharacterized protein</fullName>
    </submittedName>
</protein>
<organism evidence="1 2">
    <name type="scientific">Prorocentrum cordatum</name>
    <dbReference type="NCBI Taxonomy" id="2364126"/>
    <lineage>
        <taxon>Eukaryota</taxon>
        <taxon>Sar</taxon>
        <taxon>Alveolata</taxon>
        <taxon>Dinophyceae</taxon>
        <taxon>Prorocentrales</taxon>
        <taxon>Prorocentraceae</taxon>
        <taxon>Prorocentrum</taxon>
    </lineage>
</organism>
<proteinExistence type="predicted"/>
<dbReference type="EMBL" id="CAUYUJ010015334">
    <property type="protein sequence ID" value="CAK0852694.1"/>
    <property type="molecule type" value="Genomic_DNA"/>
</dbReference>
<dbReference type="Proteomes" id="UP001189429">
    <property type="component" value="Unassembled WGS sequence"/>
</dbReference>
<sequence>MVQGVVGTCAVCREWQRRGNKSVASLTFITAFNGGIQFDLLFLDDGIVVHLIDMCVRWAQGLFVKSKEPGDMVDIFRGPPNKDVTGWRVPCKVVSMDRADEGIIDVRWQGRTLPCRPADVRRAVTWMTLIAAPGRGDTKPYQMRVYYVENMAVGTTVLLGYEIGEDGRWGMTKTSSRSMFTCRAWEVLNRCPTSLRHEAKCGLEILMMLENDRIDGIDGQFQRTEFSFFRAILDGQSPPDAEYWLDSRVLDAVEVATYLENQEKDMQALEVEFCSEISRLVIMTSGDHMLPKSEIFSLFAEDGGHCVVLAVSSTGKTKMVIEREADELTKDDLIKYRVEVEKAMLQELGN</sequence>
<keyword evidence="2" id="KW-1185">Reference proteome</keyword>